<organism evidence="2">
    <name type="scientific">Acididesulfobacillus acetoxydans</name>
    <dbReference type="NCBI Taxonomy" id="1561005"/>
    <lineage>
        <taxon>Bacteria</taxon>
        <taxon>Bacillati</taxon>
        <taxon>Bacillota</taxon>
        <taxon>Clostridia</taxon>
        <taxon>Eubacteriales</taxon>
        <taxon>Peptococcaceae</taxon>
        <taxon>Acididesulfobacillus</taxon>
    </lineage>
</organism>
<accession>A0A8S0X118</accession>
<dbReference type="Pfam" id="PF03419">
    <property type="entry name" value="Peptidase_U4"/>
    <property type="match status" value="1"/>
</dbReference>
<dbReference type="InterPro" id="IPR005081">
    <property type="entry name" value="SpoIIGA"/>
</dbReference>
<dbReference type="EC" id="3.4.23.-" evidence="2"/>
<gene>
    <name evidence="3" type="ORF">DEACI_0182</name>
    <name evidence="2" type="ORF">DEACI_3704</name>
</gene>
<evidence type="ECO:0000313" key="3">
    <source>
        <dbReference type="EMBL" id="CEJ05762.1"/>
    </source>
</evidence>
<dbReference type="AlphaFoldDB" id="A0A8S0X118"/>
<dbReference type="EMBL" id="CDGJ01000003">
    <property type="protein sequence ID" value="CEJ05762.1"/>
    <property type="molecule type" value="Genomic_DNA"/>
</dbReference>
<dbReference type="GO" id="GO:0004190">
    <property type="term" value="F:aspartic-type endopeptidase activity"/>
    <property type="evidence" value="ECO:0007669"/>
    <property type="project" value="InterPro"/>
</dbReference>
<reference evidence="3" key="1">
    <citation type="submission" date="2014-11" db="EMBL/GenBank/DDBJ databases">
        <authorList>
            <person name="Hornung B.V."/>
        </authorList>
    </citation>
    <scope>NUCLEOTIDE SEQUENCE</scope>
    <source>
        <strain evidence="3">INE</strain>
    </source>
</reference>
<feature type="transmembrane region" description="Helical" evidence="1">
    <location>
        <begin position="154"/>
        <end position="176"/>
    </location>
</feature>
<feature type="transmembrane region" description="Helical" evidence="1">
    <location>
        <begin position="107"/>
        <end position="124"/>
    </location>
</feature>
<evidence type="ECO:0000256" key="1">
    <source>
        <dbReference type="SAM" id="Phobius"/>
    </source>
</evidence>
<name>A0A8S0X118_9FIRM</name>
<keyword evidence="1" id="KW-0812">Transmembrane</keyword>
<dbReference type="GO" id="GO:0030436">
    <property type="term" value="P:asexual sporulation"/>
    <property type="evidence" value="ECO:0007669"/>
    <property type="project" value="InterPro"/>
</dbReference>
<dbReference type="Proteomes" id="UP000836597">
    <property type="component" value="Chromosome"/>
</dbReference>
<sequence>MGQSWFFAAKARLNIRRAFAIPQKALNKKYYRTRIYFPLITIRIHPKATGFTGPVRYNFLESPEERCQKIMPEVTYLDLNVLINGVMDAFLLGLTAKLLHYPVRKRGLFYGALLGEVPVVLVVLGPSPWLTLSKILVPFFMVGVSLGSRGRRPFLKALLGFWLLSAGLGGFIYAAWDWLGFGRMGTSRTFALAPADILVLPLLAIFWSLGQRVWLNWSQRARQMELSLYDLEIDFGEEGKVLRVKALLDTGNQLRDPLTGAPVILLEEEAAVDALPEKTRGLLRLPWRESGDPWSLLWKGDPGWFKSLVFIPFKGIEGESWLLGVRPKTVAWNDGEEKRSVRATVALVRHALSPEGTYQALLHFEHIKGGAGVHEF</sequence>
<protein>
    <submittedName>
        <fullName evidence="2">Sigma-E processing peptidase SpoIIGA</fullName>
        <ecNumber evidence="2">3.4.23.-</ecNumber>
    </submittedName>
    <submittedName>
        <fullName evidence="3">Sporulation factor SpoIIGA protein</fullName>
    </submittedName>
</protein>
<feature type="transmembrane region" description="Helical" evidence="1">
    <location>
        <begin position="188"/>
        <end position="210"/>
    </location>
</feature>
<evidence type="ECO:0000313" key="2">
    <source>
        <dbReference type="EMBL" id="CAA7602881.1"/>
    </source>
</evidence>
<dbReference type="KEGG" id="aacx:DEACI_3704"/>
<keyword evidence="4" id="KW-1185">Reference proteome</keyword>
<keyword evidence="1" id="KW-0472">Membrane</keyword>
<keyword evidence="2" id="KW-0378">Hydrolase</keyword>
<dbReference type="GO" id="GO:0006508">
    <property type="term" value="P:proteolysis"/>
    <property type="evidence" value="ECO:0007669"/>
    <property type="project" value="InterPro"/>
</dbReference>
<proteinExistence type="predicted"/>
<dbReference type="Proteomes" id="UP001071230">
    <property type="component" value="Unassembled WGS sequence"/>
</dbReference>
<evidence type="ECO:0000313" key="4">
    <source>
        <dbReference type="Proteomes" id="UP001071230"/>
    </source>
</evidence>
<dbReference type="EMBL" id="LR746496">
    <property type="protein sequence ID" value="CAA7602881.1"/>
    <property type="molecule type" value="Genomic_DNA"/>
</dbReference>
<feature type="transmembrane region" description="Helical" evidence="1">
    <location>
        <begin position="130"/>
        <end position="147"/>
    </location>
</feature>
<reference evidence="2" key="2">
    <citation type="submission" date="2020-01" db="EMBL/GenBank/DDBJ databases">
        <authorList>
            <person name="Hornung B."/>
        </authorList>
    </citation>
    <scope>NUCLEOTIDE SEQUENCE</scope>
    <source>
        <strain evidence="2">PacBioINE</strain>
    </source>
</reference>
<keyword evidence="1" id="KW-1133">Transmembrane helix</keyword>